<reference evidence="1" key="1">
    <citation type="journal article" date="2019" name="bioRxiv">
        <title>The Genome of the Zebra Mussel, Dreissena polymorpha: A Resource for Invasive Species Research.</title>
        <authorList>
            <person name="McCartney M.A."/>
            <person name="Auch B."/>
            <person name="Kono T."/>
            <person name="Mallez S."/>
            <person name="Zhang Y."/>
            <person name="Obille A."/>
            <person name="Becker A."/>
            <person name="Abrahante J.E."/>
            <person name="Garbe J."/>
            <person name="Badalamenti J.P."/>
            <person name="Herman A."/>
            <person name="Mangelson H."/>
            <person name="Liachko I."/>
            <person name="Sullivan S."/>
            <person name="Sone E.D."/>
            <person name="Koren S."/>
            <person name="Silverstein K.A.T."/>
            <person name="Beckman K.B."/>
            <person name="Gohl D.M."/>
        </authorList>
    </citation>
    <scope>NUCLEOTIDE SEQUENCE</scope>
    <source>
        <strain evidence="1">Duluth1</strain>
        <tissue evidence="1">Whole animal</tissue>
    </source>
</reference>
<gene>
    <name evidence="1" type="ORF">DPMN_186919</name>
</gene>
<dbReference type="Proteomes" id="UP000828390">
    <property type="component" value="Unassembled WGS sequence"/>
</dbReference>
<accession>A0A9D4I9U1</accession>
<dbReference type="EMBL" id="JAIWYP010000010">
    <property type="protein sequence ID" value="KAH3752303.1"/>
    <property type="molecule type" value="Genomic_DNA"/>
</dbReference>
<protein>
    <submittedName>
        <fullName evidence="1">Uncharacterized protein</fullName>
    </submittedName>
</protein>
<keyword evidence="2" id="KW-1185">Reference proteome</keyword>
<dbReference type="AlphaFoldDB" id="A0A9D4I9U1"/>
<reference evidence="1" key="2">
    <citation type="submission" date="2020-11" db="EMBL/GenBank/DDBJ databases">
        <authorList>
            <person name="McCartney M.A."/>
            <person name="Auch B."/>
            <person name="Kono T."/>
            <person name="Mallez S."/>
            <person name="Becker A."/>
            <person name="Gohl D.M."/>
            <person name="Silverstein K.A.T."/>
            <person name="Koren S."/>
            <person name="Bechman K.B."/>
            <person name="Herman A."/>
            <person name="Abrahante J.E."/>
            <person name="Garbe J."/>
        </authorList>
    </citation>
    <scope>NUCLEOTIDE SEQUENCE</scope>
    <source>
        <strain evidence="1">Duluth1</strain>
        <tissue evidence="1">Whole animal</tissue>
    </source>
</reference>
<sequence>MGSFIVFFFEVSCAMDSRRALHFLATEGSQIFSVYLPIMNWKLYSQELTI</sequence>
<comment type="caution">
    <text evidence="1">The sequence shown here is derived from an EMBL/GenBank/DDBJ whole genome shotgun (WGS) entry which is preliminary data.</text>
</comment>
<proteinExistence type="predicted"/>
<evidence type="ECO:0000313" key="2">
    <source>
        <dbReference type="Proteomes" id="UP000828390"/>
    </source>
</evidence>
<name>A0A9D4I9U1_DREPO</name>
<evidence type="ECO:0000313" key="1">
    <source>
        <dbReference type="EMBL" id="KAH3752303.1"/>
    </source>
</evidence>
<organism evidence="1 2">
    <name type="scientific">Dreissena polymorpha</name>
    <name type="common">Zebra mussel</name>
    <name type="synonym">Mytilus polymorpha</name>
    <dbReference type="NCBI Taxonomy" id="45954"/>
    <lineage>
        <taxon>Eukaryota</taxon>
        <taxon>Metazoa</taxon>
        <taxon>Spiralia</taxon>
        <taxon>Lophotrochozoa</taxon>
        <taxon>Mollusca</taxon>
        <taxon>Bivalvia</taxon>
        <taxon>Autobranchia</taxon>
        <taxon>Heteroconchia</taxon>
        <taxon>Euheterodonta</taxon>
        <taxon>Imparidentia</taxon>
        <taxon>Neoheterodontei</taxon>
        <taxon>Myida</taxon>
        <taxon>Dreissenoidea</taxon>
        <taxon>Dreissenidae</taxon>
        <taxon>Dreissena</taxon>
    </lineage>
</organism>